<dbReference type="EMBL" id="MU266327">
    <property type="protein sequence ID" value="KAH7931317.1"/>
    <property type="molecule type" value="Genomic_DNA"/>
</dbReference>
<proteinExistence type="predicted"/>
<evidence type="ECO:0000313" key="2">
    <source>
        <dbReference type="Proteomes" id="UP000790709"/>
    </source>
</evidence>
<accession>A0ACB8C0F4</accession>
<sequence length="370" mass="40231">MAYFADWAPREDIDFSRFDWIDYAFDVVSQDSSLNWDDAMNGSKQLQKLVADAHGGGTKVKLSIGGWTGSKDFSTAVSTPEKRQTFANNVEKLYKDYNLDGIDIDWEYPGQSGDGANGVSPNDTQNMLSFFKLLREALPPTARITAAVQDQPFAGADGQPIHDASGFAEVLDWVLMMDYDTYETTTPPGPNAPLYNGCGKSREPSQNAAAGVNAWTAAGFPANKLVLGVPSYGYITKSSETTLQARSLPPTRHSPRRLSRRNTALPEDDSGQIQFRSLVRQGILVQGGDGSFVGSGGFERGWDSCSATPFLHNPQSGQLIPYDDPQSLALKAAFVRKMGMAGVNLFDIHGDTDAWDLTDSLRKNLVVPAV</sequence>
<keyword evidence="1" id="KW-0378">Hydrolase</keyword>
<comment type="caution">
    <text evidence="1">The sequence shown here is derived from an EMBL/GenBank/DDBJ whole genome shotgun (WGS) entry which is preliminary data.</text>
</comment>
<dbReference type="Proteomes" id="UP000790709">
    <property type="component" value="Unassembled WGS sequence"/>
</dbReference>
<evidence type="ECO:0000313" key="1">
    <source>
        <dbReference type="EMBL" id="KAH7931317.1"/>
    </source>
</evidence>
<organism evidence="1 2">
    <name type="scientific">Leucogyrophana mollusca</name>
    <dbReference type="NCBI Taxonomy" id="85980"/>
    <lineage>
        <taxon>Eukaryota</taxon>
        <taxon>Fungi</taxon>
        <taxon>Dikarya</taxon>
        <taxon>Basidiomycota</taxon>
        <taxon>Agaricomycotina</taxon>
        <taxon>Agaricomycetes</taxon>
        <taxon>Agaricomycetidae</taxon>
        <taxon>Boletales</taxon>
        <taxon>Boletales incertae sedis</taxon>
        <taxon>Leucogyrophana</taxon>
    </lineage>
</organism>
<name>A0ACB8C0F4_9AGAM</name>
<gene>
    <name evidence="1" type="ORF">BV22DRAFT_1101247</name>
</gene>
<protein>
    <submittedName>
        <fullName evidence="1">Glycoside hydrolase family 18 protein</fullName>
    </submittedName>
</protein>
<keyword evidence="2" id="KW-1185">Reference proteome</keyword>
<reference evidence="1" key="1">
    <citation type="journal article" date="2021" name="New Phytol.">
        <title>Evolutionary innovations through gain and loss of genes in the ectomycorrhizal Boletales.</title>
        <authorList>
            <person name="Wu G."/>
            <person name="Miyauchi S."/>
            <person name="Morin E."/>
            <person name="Kuo A."/>
            <person name="Drula E."/>
            <person name="Varga T."/>
            <person name="Kohler A."/>
            <person name="Feng B."/>
            <person name="Cao Y."/>
            <person name="Lipzen A."/>
            <person name="Daum C."/>
            <person name="Hundley H."/>
            <person name="Pangilinan J."/>
            <person name="Johnson J."/>
            <person name="Barry K."/>
            <person name="LaButti K."/>
            <person name="Ng V."/>
            <person name="Ahrendt S."/>
            <person name="Min B."/>
            <person name="Choi I.G."/>
            <person name="Park H."/>
            <person name="Plett J.M."/>
            <person name="Magnuson J."/>
            <person name="Spatafora J.W."/>
            <person name="Nagy L.G."/>
            <person name="Henrissat B."/>
            <person name="Grigoriev I.V."/>
            <person name="Yang Z.L."/>
            <person name="Xu J."/>
            <person name="Martin F.M."/>
        </authorList>
    </citation>
    <scope>NUCLEOTIDE SEQUENCE</scope>
    <source>
        <strain evidence="1">KUC20120723A-06</strain>
    </source>
</reference>